<dbReference type="Pfam" id="PF00046">
    <property type="entry name" value="Homeodomain"/>
    <property type="match status" value="1"/>
</dbReference>
<feature type="region of interest" description="Disordered" evidence="10">
    <location>
        <begin position="171"/>
        <end position="208"/>
    </location>
</feature>
<evidence type="ECO:0000256" key="4">
    <source>
        <dbReference type="ARBA" id="ARBA00023155"/>
    </source>
</evidence>
<feature type="DNA-binding region" description="Homeobox" evidence="8">
    <location>
        <begin position="76"/>
        <end position="135"/>
    </location>
</feature>
<evidence type="ECO:0000256" key="5">
    <source>
        <dbReference type="ARBA" id="ARBA00023163"/>
    </source>
</evidence>
<dbReference type="PRINTS" id="PR00031">
    <property type="entry name" value="HTHREPRESSR"/>
</dbReference>
<dbReference type="InterPro" id="IPR001356">
    <property type="entry name" value="HD"/>
</dbReference>
<feature type="domain" description="Homeobox" evidence="11">
    <location>
        <begin position="74"/>
        <end position="134"/>
    </location>
</feature>
<comment type="caution">
    <text evidence="12">The sequence shown here is derived from an EMBL/GenBank/DDBJ whole genome shotgun (WGS) entry which is preliminary data.</text>
</comment>
<reference evidence="12" key="1">
    <citation type="submission" date="2021-01" db="EMBL/GenBank/DDBJ databases">
        <title>Adiantum capillus-veneris genome.</title>
        <authorList>
            <person name="Fang Y."/>
            <person name="Liao Q."/>
        </authorList>
    </citation>
    <scope>NUCLEOTIDE SEQUENCE</scope>
    <source>
        <strain evidence="12">H3</strain>
        <tissue evidence="12">Leaf</tissue>
    </source>
</reference>
<gene>
    <name evidence="12" type="ORF">GOP47_0007316</name>
</gene>
<name>A0A9D4V1A9_ADICA</name>
<dbReference type="Gene3D" id="1.10.10.60">
    <property type="entry name" value="Homeodomain-like"/>
    <property type="match status" value="1"/>
</dbReference>
<feature type="compositionally biased region" description="Polar residues" evidence="10">
    <location>
        <begin position="182"/>
        <end position="208"/>
    </location>
</feature>
<evidence type="ECO:0000313" key="12">
    <source>
        <dbReference type="EMBL" id="KAI5077492.1"/>
    </source>
</evidence>
<keyword evidence="13" id="KW-1185">Reference proteome</keyword>
<keyword evidence="5" id="KW-0804">Transcription</keyword>
<proteinExistence type="inferred from homology"/>
<organism evidence="12 13">
    <name type="scientific">Adiantum capillus-veneris</name>
    <name type="common">Maidenhair fern</name>
    <dbReference type="NCBI Taxonomy" id="13818"/>
    <lineage>
        <taxon>Eukaryota</taxon>
        <taxon>Viridiplantae</taxon>
        <taxon>Streptophyta</taxon>
        <taxon>Embryophyta</taxon>
        <taxon>Tracheophyta</taxon>
        <taxon>Polypodiopsida</taxon>
        <taxon>Polypodiidae</taxon>
        <taxon>Polypodiales</taxon>
        <taxon>Pteridineae</taxon>
        <taxon>Pteridaceae</taxon>
        <taxon>Vittarioideae</taxon>
        <taxon>Adiantum</taxon>
    </lineage>
</organism>
<evidence type="ECO:0000256" key="3">
    <source>
        <dbReference type="ARBA" id="ARBA00023125"/>
    </source>
</evidence>
<dbReference type="EMBL" id="JABFUD020000007">
    <property type="protein sequence ID" value="KAI5077492.1"/>
    <property type="molecule type" value="Genomic_DNA"/>
</dbReference>
<evidence type="ECO:0000256" key="10">
    <source>
        <dbReference type="SAM" id="MobiDB-lite"/>
    </source>
</evidence>
<evidence type="ECO:0000259" key="11">
    <source>
        <dbReference type="PROSITE" id="PS50071"/>
    </source>
</evidence>
<evidence type="ECO:0000256" key="1">
    <source>
        <dbReference type="ARBA" id="ARBA00004123"/>
    </source>
</evidence>
<evidence type="ECO:0000256" key="9">
    <source>
        <dbReference type="RuleBase" id="RU000682"/>
    </source>
</evidence>
<dbReference type="InterPro" id="IPR009057">
    <property type="entry name" value="Homeodomain-like_sf"/>
</dbReference>
<dbReference type="GO" id="GO:0005634">
    <property type="term" value="C:nucleus"/>
    <property type="evidence" value="ECO:0007669"/>
    <property type="project" value="UniProtKB-SubCell"/>
</dbReference>
<dbReference type="InterPro" id="IPR017970">
    <property type="entry name" value="Homeobox_CS"/>
</dbReference>
<dbReference type="PROSITE" id="PS50071">
    <property type="entry name" value="HOMEOBOX_2"/>
    <property type="match status" value="1"/>
</dbReference>
<dbReference type="GO" id="GO:0000981">
    <property type="term" value="F:DNA-binding transcription factor activity, RNA polymerase II-specific"/>
    <property type="evidence" value="ECO:0007669"/>
    <property type="project" value="InterPro"/>
</dbReference>
<dbReference type="SMART" id="SM00389">
    <property type="entry name" value="HOX"/>
    <property type="match status" value="1"/>
</dbReference>
<dbReference type="AlphaFoldDB" id="A0A9D4V1A9"/>
<dbReference type="PANTHER" id="PTHR24326">
    <property type="entry name" value="HOMEOBOX-LEUCINE ZIPPER PROTEIN"/>
    <property type="match status" value="1"/>
</dbReference>
<evidence type="ECO:0000313" key="13">
    <source>
        <dbReference type="Proteomes" id="UP000886520"/>
    </source>
</evidence>
<comment type="similarity">
    <text evidence="7">Belongs to the HD-ZIP homeobox family. Class I subfamily.</text>
</comment>
<protein>
    <recommendedName>
        <fullName evidence="11">Homeobox domain-containing protein</fullName>
    </recommendedName>
</protein>
<evidence type="ECO:0000256" key="8">
    <source>
        <dbReference type="PROSITE-ProRule" id="PRU00108"/>
    </source>
</evidence>
<accession>A0A9D4V1A9</accession>
<dbReference type="PANTHER" id="PTHR24326:SF606">
    <property type="entry name" value="HOMEOBOX-LEUCINE ZIPPER PROTEIN ATHB-54"/>
    <property type="match status" value="1"/>
</dbReference>
<dbReference type="InterPro" id="IPR045224">
    <property type="entry name" value="HDZip_class_I_plant"/>
</dbReference>
<keyword evidence="6 8" id="KW-0539">Nucleus</keyword>
<keyword evidence="2" id="KW-0805">Transcription regulation</keyword>
<dbReference type="SUPFAM" id="SSF46689">
    <property type="entry name" value="Homeodomain-like"/>
    <property type="match status" value="1"/>
</dbReference>
<dbReference type="Proteomes" id="UP000886520">
    <property type="component" value="Chromosome 7"/>
</dbReference>
<evidence type="ECO:0000256" key="7">
    <source>
        <dbReference type="ARBA" id="ARBA00025748"/>
    </source>
</evidence>
<comment type="subcellular location">
    <subcellularLocation>
        <location evidence="1 8 9">Nucleus</location>
    </subcellularLocation>
</comment>
<dbReference type="GO" id="GO:0043565">
    <property type="term" value="F:sequence-specific DNA binding"/>
    <property type="evidence" value="ECO:0007669"/>
    <property type="project" value="TreeGrafter"/>
</dbReference>
<feature type="region of interest" description="Disordered" evidence="10">
    <location>
        <begin position="221"/>
        <end position="248"/>
    </location>
</feature>
<dbReference type="PROSITE" id="PS00027">
    <property type="entry name" value="HOMEOBOX_1"/>
    <property type="match status" value="1"/>
</dbReference>
<keyword evidence="3 8" id="KW-0238">DNA-binding</keyword>
<feature type="compositionally biased region" description="Polar residues" evidence="10">
    <location>
        <begin position="221"/>
        <end position="246"/>
    </location>
</feature>
<dbReference type="InterPro" id="IPR000047">
    <property type="entry name" value="HTH_motif"/>
</dbReference>
<sequence length="378" mass="43326">MQRSPTNLLKHSHTRARTLVMPSLMLSSSTQLEGPYQFTEIDQFCGWPNMPIMQPVQTSLVESYQQISSNSDLSYGPARKKRLTMDQTKSLECSFAMDNKLGPERKKKLAVELGLQPRQVAIWYQNRRARTKTKHLEEKYEALNMQYEDVLKEKKKLEAEVNKLRGELQGLKQRENPGANGNKPNIMQGGNSMSSINNEDASFSTTEVQQQQLLYVQGSRNNQPVCSENNSSESAHNQTSTFSTDSPPACDYKFNQANSIVIKQAFEPQGNMSSNNAPQEANYCPPNHQNLAHPFDNLQLYQHYHQQQKQEQLLQHFQHQYQYCFRNIVGDVKLGSFEYLAIPSTPMAQFNDSNHFPDDYRFKLDDEAAQYLELATHS</sequence>
<dbReference type="OrthoDB" id="6159439at2759"/>
<dbReference type="CDD" id="cd00086">
    <property type="entry name" value="homeodomain"/>
    <property type="match status" value="1"/>
</dbReference>
<dbReference type="GO" id="GO:0045893">
    <property type="term" value="P:positive regulation of DNA-templated transcription"/>
    <property type="evidence" value="ECO:0007669"/>
    <property type="project" value="TreeGrafter"/>
</dbReference>
<evidence type="ECO:0000256" key="6">
    <source>
        <dbReference type="ARBA" id="ARBA00023242"/>
    </source>
</evidence>
<keyword evidence="4 8" id="KW-0371">Homeobox</keyword>
<evidence type="ECO:0000256" key="2">
    <source>
        <dbReference type="ARBA" id="ARBA00023015"/>
    </source>
</evidence>